<dbReference type="InterPro" id="IPR034593">
    <property type="entry name" value="DgoD-like"/>
</dbReference>
<dbReference type="RefSeq" id="WP_215627464.1">
    <property type="nucleotide sequence ID" value="NZ_CP067089.2"/>
</dbReference>
<dbReference type="PANTHER" id="PTHR48080:SF6">
    <property type="entry name" value="STARVATION-SENSING PROTEIN RSPA"/>
    <property type="match status" value="1"/>
</dbReference>
<evidence type="ECO:0000313" key="3">
    <source>
        <dbReference type="Proteomes" id="UP000595917"/>
    </source>
</evidence>
<dbReference type="SUPFAM" id="SSF51604">
    <property type="entry name" value="Enolase C-terminal domain-like"/>
    <property type="match status" value="1"/>
</dbReference>
<dbReference type="InterPro" id="IPR036849">
    <property type="entry name" value="Enolase-like_C_sf"/>
</dbReference>
<dbReference type="SUPFAM" id="SSF54826">
    <property type="entry name" value="Enolase N-terminal domain-like"/>
    <property type="match status" value="1"/>
</dbReference>
<dbReference type="GO" id="GO:0009063">
    <property type="term" value="P:amino acid catabolic process"/>
    <property type="evidence" value="ECO:0007669"/>
    <property type="project" value="InterPro"/>
</dbReference>
<dbReference type="InterPro" id="IPR013341">
    <property type="entry name" value="Mandelate_racemase_N_dom"/>
</dbReference>
<dbReference type="KEGG" id="bhc:JFL75_04360"/>
<evidence type="ECO:0000259" key="1">
    <source>
        <dbReference type="SMART" id="SM00922"/>
    </source>
</evidence>
<dbReference type="Gene3D" id="3.30.390.10">
    <property type="entry name" value="Enolase-like, N-terminal domain"/>
    <property type="match status" value="1"/>
</dbReference>
<protein>
    <recommendedName>
        <fullName evidence="1">Mandelate racemase/muconate lactonizing enzyme C-terminal domain-containing protein</fullName>
    </recommendedName>
</protein>
<dbReference type="InterPro" id="IPR029017">
    <property type="entry name" value="Enolase-like_N"/>
</dbReference>
<dbReference type="InterPro" id="IPR013342">
    <property type="entry name" value="Mandelate_racemase_C"/>
</dbReference>
<sequence>MAVTIRDVRVVTTRPAGFNLIIVRIDTSEPELYGLGCATFTYQYNAVASVIEEYYKPLLIGRDVSKIEDTWQMLCTASYWRTGPVTNNAIAGIDIALWDIKGKMAGMPLYDLLGGKARNAVPVYRYAQGSVLGDVVEKAAALKEEGTQYIRIQWDNFNKKETRDRAPENAAPGFYFDPVQYGYDAAAMFEAVRKELGDTVELCHDVHERIPVSSAPWLVKTLEQYRPFFLEDIFPPDQAGWFRHIRSQSSVPLAMGELFTNPVEWEELVKDRLIDFIRIHISQVGGITPARKAAAFCEQFGIRTAWHGSPDMSPVGHTVNVHLDTAVYNFGIQEWPDLEEILFEIFPGTPVLKGAYVCANDKPGLGIEFNEKLALKYPAENILTPWLEMRRPDGSMQRP</sequence>
<accession>A0A7T8BBK6</accession>
<dbReference type="InterPro" id="IPR018110">
    <property type="entry name" value="Mandel_Rmase/mucon_lact_enz_CS"/>
</dbReference>
<dbReference type="InterPro" id="IPR029065">
    <property type="entry name" value="Enolase_C-like"/>
</dbReference>
<dbReference type="SMART" id="SM00922">
    <property type="entry name" value="MR_MLE"/>
    <property type="match status" value="1"/>
</dbReference>
<keyword evidence="3" id="KW-1185">Reference proteome</keyword>
<dbReference type="Pfam" id="PF13378">
    <property type="entry name" value="MR_MLE_C"/>
    <property type="match status" value="1"/>
</dbReference>
<gene>
    <name evidence="2" type="ORF">JFL75_04360</name>
</gene>
<proteinExistence type="predicted"/>
<dbReference type="Proteomes" id="UP000595917">
    <property type="component" value="Chromosome"/>
</dbReference>
<dbReference type="Pfam" id="PF02746">
    <property type="entry name" value="MR_MLE_N"/>
    <property type="match status" value="1"/>
</dbReference>
<dbReference type="Gene3D" id="3.20.20.120">
    <property type="entry name" value="Enolase-like C-terminal domain"/>
    <property type="match status" value="1"/>
</dbReference>
<dbReference type="EMBL" id="CP067089">
    <property type="protein sequence ID" value="QQO10160.1"/>
    <property type="molecule type" value="Genomic_DNA"/>
</dbReference>
<dbReference type="GO" id="GO:0000287">
    <property type="term" value="F:magnesium ion binding"/>
    <property type="evidence" value="ECO:0007669"/>
    <property type="project" value="UniProtKB-ARBA"/>
</dbReference>
<dbReference type="AlphaFoldDB" id="A0A7T8BBK6"/>
<feature type="domain" description="Mandelate racemase/muconate lactonizing enzyme C-terminal" evidence="1">
    <location>
        <begin position="132"/>
        <end position="252"/>
    </location>
</feature>
<dbReference type="PANTHER" id="PTHR48080">
    <property type="entry name" value="D-GALACTONATE DEHYDRATASE-RELATED"/>
    <property type="match status" value="1"/>
</dbReference>
<organism evidence="2 3">
    <name type="scientific">Breznakiella homolactica</name>
    <dbReference type="NCBI Taxonomy" id="2798577"/>
    <lineage>
        <taxon>Bacteria</taxon>
        <taxon>Pseudomonadati</taxon>
        <taxon>Spirochaetota</taxon>
        <taxon>Spirochaetia</taxon>
        <taxon>Spirochaetales</taxon>
        <taxon>Breznakiellaceae</taxon>
        <taxon>Breznakiella</taxon>
    </lineage>
</organism>
<name>A0A7T8BBK6_9SPIR</name>
<dbReference type="PROSITE" id="PS00908">
    <property type="entry name" value="MR_MLE_1"/>
    <property type="match status" value="1"/>
</dbReference>
<reference evidence="2" key="1">
    <citation type="submission" date="2021-01" db="EMBL/GenBank/DDBJ databases">
        <title>Description of Breznakiella homolactica.</title>
        <authorList>
            <person name="Song Y."/>
            <person name="Brune A."/>
        </authorList>
    </citation>
    <scope>NUCLEOTIDE SEQUENCE</scope>
    <source>
        <strain evidence="2">RmG30</strain>
    </source>
</reference>
<evidence type="ECO:0000313" key="2">
    <source>
        <dbReference type="EMBL" id="QQO10160.1"/>
    </source>
</evidence>